<dbReference type="RefSeq" id="WP_075078126.1">
    <property type="nucleotide sequence ID" value="NZ_BDCO01000002.1"/>
</dbReference>
<dbReference type="InParanoid" id="A0A146G380"/>
<dbReference type="STRING" id="690879.TSACC_2683"/>
<proteinExistence type="predicted"/>
<keyword evidence="2" id="KW-1185">Reference proteome</keyword>
<gene>
    <name evidence="1" type="ORF">TSACC_2683</name>
</gene>
<sequence>MKTTKKGKAIAPVVDIFPQLAVGFHDQERVAEELRLLKSFGFDRVYFVLCNPGYPTFSNPILSIQPPDVPGFENYSFKSLVALGDPNFAYVHECHKLGMEAFAIIKPYEGGGGSTVPHGAKVVYDMPRCETIGGERIGFDALLSRHPGLAVQRKPDPAAAAQATKPVHTITVRFCLEAVADLEGPFIGCDTSPCNLRLLTSADNGTYRPYEGPLTVAEEIREEIVRDSNGFPLQERPARCRVFTLSGLNIPPSIRYFAVLVNSANRLHTLPQSMITLEGPDGPLPATVTSYIRRGGNTVENLKPAAERTWGMEQIARPIDDPAAAEAELREWGFEFEWYGSGFRGSGWKSAGAYGIARGHLATMKGTPCEAYPEVRAYWLDWVKTCIEMGFDGVDIRLQNHSGMVSDYVNYGFNAPLVQAYKARHGVDILTEPHDPLKLMALRGEFFVGFVQEAARELHRAGRKLQIHLRHCHARPRLSADINELGFWAMPKIWFQDWKALVDLADEVTLKDYHFNAYDPVLAREIKEYATEAGKRVWAHCYVSQGRELNDEYLNAVDADPNVSGILIYEVAHSETNEINYGLIEQYREVGLNEPAARILRDFLNHSGYP</sequence>
<name>A0A146G380_TERSA</name>
<reference evidence="2" key="1">
    <citation type="journal article" date="2017" name="Genome Announc.">
        <title>Draft Genome Sequence of Terrimicrobium sacchariphilum NM-5T, a Facultative Anaerobic Soil Bacterium of the Class Spartobacteria.</title>
        <authorList>
            <person name="Qiu Y.L."/>
            <person name="Tourlousse D.M."/>
            <person name="Matsuura N."/>
            <person name="Ohashi A."/>
            <person name="Sekiguchi Y."/>
        </authorList>
    </citation>
    <scope>NUCLEOTIDE SEQUENCE [LARGE SCALE GENOMIC DNA]</scope>
    <source>
        <strain evidence="2">NM-5</strain>
    </source>
</reference>
<dbReference type="Proteomes" id="UP000076023">
    <property type="component" value="Unassembled WGS sequence"/>
</dbReference>
<accession>A0A146G380</accession>
<organism evidence="1 2">
    <name type="scientific">Terrimicrobium sacchariphilum</name>
    <dbReference type="NCBI Taxonomy" id="690879"/>
    <lineage>
        <taxon>Bacteria</taxon>
        <taxon>Pseudomonadati</taxon>
        <taxon>Verrucomicrobiota</taxon>
        <taxon>Terrimicrobiia</taxon>
        <taxon>Terrimicrobiales</taxon>
        <taxon>Terrimicrobiaceae</taxon>
        <taxon>Terrimicrobium</taxon>
    </lineage>
</organism>
<dbReference type="OrthoDB" id="2495488at2"/>
<dbReference type="AlphaFoldDB" id="A0A146G380"/>
<protein>
    <submittedName>
        <fullName evidence="1">Uncharacterized protein</fullName>
    </submittedName>
</protein>
<evidence type="ECO:0000313" key="1">
    <source>
        <dbReference type="EMBL" id="GAT32285.1"/>
    </source>
</evidence>
<dbReference type="EMBL" id="BDCO01000002">
    <property type="protein sequence ID" value="GAT32285.1"/>
    <property type="molecule type" value="Genomic_DNA"/>
</dbReference>
<comment type="caution">
    <text evidence="1">The sequence shown here is derived from an EMBL/GenBank/DDBJ whole genome shotgun (WGS) entry which is preliminary data.</text>
</comment>
<evidence type="ECO:0000313" key="2">
    <source>
        <dbReference type="Proteomes" id="UP000076023"/>
    </source>
</evidence>